<dbReference type="PROSITE" id="PS50048">
    <property type="entry name" value="ZN2_CY6_FUNGAL_2"/>
    <property type="match status" value="1"/>
</dbReference>
<dbReference type="GO" id="GO:0005634">
    <property type="term" value="C:nucleus"/>
    <property type="evidence" value="ECO:0007669"/>
    <property type="project" value="UniProtKB-SubCell"/>
</dbReference>
<feature type="compositionally biased region" description="Polar residues" evidence="4">
    <location>
        <begin position="1"/>
        <end position="18"/>
    </location>
</feature>
<name>A0A423WQ65_CYTCH</name>
<protein>
    <recommendedName>
        <fullName evidence="5">Zn(2)-C6 fungal-type domain-containing protein</fullName>
    </recommendedName>
</protein>
<comment type="caution">
    <text evidence="6">The sequence shown here is derived from an EMBL/GenBank/DDBJ whole genome shotgun (WGS) entry which is preliminary data.</text>
</comment>
<dbReference type="Pfam" id="PF00172">
    <property type="entry name" value="Zn_clus"/>
    <property type="match status" value="1"/>
</dbReference>
<dbReference type="GO" id="GO:0003677">
    <property type="term" value="F:DNA binding"/>
    <property type="evidence" value="ECO:0007669"/>
    <property type="project" value="InterPro"/>
</dbReference>
<dbReference type="InterPro" id="IPR036864">
    <property type="entry name" value="Zn2-C6_fun-type_DNA-bd_sf"/>
</dbReference>
<dbReference type="PANTHER" id="PTHR31001:SF85">
    <property type="entry name" value="ZN(II)2CYS6 TRANSCRIPTION FACTOR (EUROFUNG)"/>
    <property type="match status" value="1"/>
</dbReference>
<dbReference type="SUPFAM" id="SSF57701">
    <property type="entry name" value="Zn2/Cys6 DNA-binding domain"/>
    <property type="match status" value="1"/>
</dbReference>
<evidence type="ECO:0000313" key="7">
    <source>
        <dbReference type="Proteomes" id="UP000284375"/>
    </source>
</evidence>
<evidence type="ECO:0000256" key="3">
    <source>
        <dbReference type="ARBA" id="ARBA00023242"/>
    </source>
</evidence>
<dbReference type="PROSITE" id="PS00463">
    <property type="entry name" value="ZN2_CY6_FUNGAL_1"/>
    <property type="match status" value="1"/>
</dbReference>
<evidence type="ECO:0000256" key="2">
    <source>
        <dbReference type="ARBA" id="ARBA00022723"/>
    </source>
</evidence>
<dbReference type="GO" id="GO:0008270">
    <property type="term" value="F:zinc ion binding"/>
    <property type="evidence" value="ECO:0007669"/>
    <property type="project" value="InterPro"/>
</dbReference>
<dbReference type="STRING" id="252740.A0A423WQ65"/>
<feature type="compositionally biased region" description="Polar residues" evidence="4">
    <location>
        <begin position="89"/>
        <end position="98"/>
    </location>
</feature>
<feature type="region of interest" description="Disordered" evidence="4">
    <location>
        <begin position="77"/>
        <end position="136"/>
    </location>
</feature>
<evidence type="ECO:0000259" key="5">
    <source>
        <dbReference type="PROSITE" id="PS50048"/>
    </source>
</evidence>
<feature type="compositionally biased region" description="Basic and acidic residues" evidence="4">
    <location>
        <begin position="114"/>
        <end position="125"/>
    </location>
</feature>
<keyword evidence="3" id="KW-0539">Nucleus</keyword>
<reference evidence="6 7" key="1">
    <citation type="submission" date="2015-09" db="EMBL/GenBank/DDBJ databases">
        <title>Host preference determinants of Valsa canker pathogens revealed by comparative genomics.</title>
        <authorList>
            <person name="Yin Z."/>
            <person name="Huang L."/>
        </authorList>
    </citation>
    <scope>NUCLEOTIDE SEQUENCE [LARGE SCALE GENOMIC DNA]</scope>
    <source>
        <strain evidence="6 7">YSFL</strain>
    </source>
</reference>
<comment type="subcellular location">
    <subcellularLocation>
        <location evidence="1">Nucleus</location>
    </subcellularLocation>
</comment>
<dbReference type="CDD" id="cd00067">
    <property type="entry name" value="GAL4"/>
    <property type="match status" value="1"/>
</dbReference>
<dbReference type="SMART" id="SM00066">
    <property type="entry name" value="GAL4"/>
    <property type="match status" value="1"/>
</dbReference>
<sequence>MDPSNMIPQTSPNPHTQIQTQAATSSSPPTSSSTQFRGSGQQQEYSCVLCKQRKVRCDRGNPCTGCVRAGVSCVPGSRQPYKRRKRVHSQSGSLNETELSARSRDIYSAPSRSLDNRPAQEESRPRRQAPTFGQNLWTGLNDEFQDLRANKSSSEEDAPASSEFNQFLDPTTLLFSTIRDVVNLRDFHPAPMQAFMLWQTFLQNVNPLSKVIHAPLVQPIVIEASKDFDTVPKPSIALLFAIYAAAVMSLKDEDCQSQLNAPKTLLLTRYFSACQQALAAASFMNSRNLVTLQAFVIFLLPARQIYDVQTFWLLAGIAVRLGMRLTGENDSESSGDSVYNSQLRRRLWRQIVWIDGRSHQHIGLKPPLYEVRVFPLPANLNDADINPNMTEIPLIHKGPTEMTFCLCRYEVGEFMTQHARRLHDPSIPIRDKDALIDQFEAHMNESYLKYLDSAIPLHLMAEGGVRSAICKMRLMAHHPSQYPDRGKCMPRTERDMLFQMAVQMVEYDVLGKSTRSLDSFSWHLDVAFQIDAFVFMLIASRTQVADAPLTRKAWHLVSEMYKHRPALLEETNNELYAAVRELTLRAWEAREADIARSNLDSMPMPDVIAKLRERKARKMHARTASATSISIPPEASALHQLAGVATQVDARNVDSSMGFMSGIPAAFTETSFQTDVDQQFDGMFDNFSADIDISGWAPVDWDYWNNLLERNNVLQ</sequence>
<dbReference type="OrthoDB" id="435881at2759"/>
<dbReference type="EMBL" id="LJZO01000001">
    <property type="protein sequence ID" value="ROW05598.1"/>
    <property type="molecule type" value="Genomic_DNA"/>
</dbReference>
<feature type="domain" description="Zn(2)-C6 fungal-type" evidence="5">
    <location>
        <begin position="46"/>
        <end position="74"/>
    </location>
</feature>
<evidence type="ECO:0000256" key="1">
    <source>
        <dbReference type="ARBA" id="ARBA00004123"/>
    </source>
</evidence>
<feature type="compositionally biased region" description="Low complexity" evidence="4">
    <location>
        <begin position="19"/>
        <end position="35"/>
    </location>
</feature>
<keyword evidence="7" id="KW-1185">Reference proteome</keyword>
<dbReference type="InterPro" id="IPR050613">
    <property type="entry name" value="Sec_Metabolite_Reg"/>
</dbReference>
<keyword evidence="2" id="KW-0479">Metal-binding</keyword>
<dbReference type="GO" id="GO:0000981">
    <property type="term" value="F:DNA-binding transcription factor activity, RNA polymerase II-specific"/>
    <property type="evidence" value="ECO:0007669"/>
    <property type="project" value="InterPro"/>
</dbReference>
<dbReference type="InterPro" id="IPR001138">
    <property type="entry name" value="Zn2Cys6_DnaBD"/>
</dbReference>
<dbReference type="Pfam" id="PF04082">
    <property type="entry name" value="Fungal_trans"/>
    <property type="match status" value="1"/>
</dbReference>
<feature type="region of interest" description="Disordered" evidence="4">
    <location>
        <begin position="1"/>
        <end position="38"/>
    </location>
</feature>
<dbReference type="CDD" id="cd12148">
    <property type="entry name" value="fungal_TF_MHR"/>
    <property type="match status" value="1"/>
</dbReference>
<organism evidence="6 7">
    <name type="scientific">Cytospora chrysosperma</name>
    <name type="common">Cytospora canker fungus</name>
    <name type="synonym">Sphaeria chrysosperma</name>
    <dbReference type="NCBI Taxonomy" id="252740"/>
    <lineage>
        <taxon>Eukaryota</taxon>
        <taxon>Fungi</taxon>
        <taxon>Dikarya</taxon>
        <taxon>Ascomycota</taxon>
        <taxon>Pezizomycotina</taxon>
        <taxon>Sordariomycetes</taxon>
        <taxon>Sordariomycetidae</taxon>
        <taxon>Diaporthales</taxon>
        <taxon>Cytosporaceae</taxon>
        <taxon>Cytospora</taxon>
    </lineage>
</organism>
<dbReference type="Proteomes" id="UP000284375">
    <property type="component" value="Unassembled WGS sequence"/>
</dbReference>
<accession>A0A423WQ65</accession>
<dbReference type="InterPro" id="IPR007219">
    <property type="entry name" value="XnlR_reg_dom"/>
</dbReference>
<proteinExistence type="predicted"/>
<dbReference type="Gene3D" id="4.10.240.10">
    <property type="entry name" value="Zn(2)-C6 fungal-type DNA-binding domain"/>
    <property type="match status" value="1"/>
</dbReference>
<dbReference type="PANTHER" id="PTHR31001">
    <property type="entry name" value="UNCHARACTERIZED TRANSCRIPTIONAL REGULATORY PROTEIN"/>
    <property type="match status" value="1"/>
</dbReference>
<dbReference type="AlphaFoldDB" id="A0A423WQ65"/>
<gene>
    <name evidence="6" type="ORF">VSDG_00287</name>
</gene>
<evidence type="ECO:0000256" key="4">
    <source>
        <dbReference type="SAM" id="MobiDB-lite"/>
    </source>
</evidence>
<dbReference type="GO" id="GO:0006351">
    <property type="term" value="P:DNA-templated transcription"/>
    <property type="evidence" value="ECO:0007669"/>
    <property type="project" value="InterPro"/>
</dbReference>
<evidence type="ECO:0000313" key="6">
    <source>
        <dbReference type="EMBL" id="ROW05598.1"/>
    </source>
</evidence>